<gene>
    <name evidence="7" type="ORF">K457DRAFT_26618</name>
</gene>
<evidence type="ECO:0000256" key="5">
    <source>
        <dbReference type="ARBA" id="ARBA00023136"/>
    </source>
</evidence>
<organism evidence="7 8">
    <name type="scientific">Linnemannia elongata AG-77</name>
    <dbReference type="NCBI Taxonomy" id="1314771"/>
    <lineage>
        <taxon>Eukaryota</taxon>
        <taxon>Fungi</taxon>
        <taxon>Fungi incertae sedis</taxon>
        <taxon>Mucoromycota</taxon>
        <taxon>Mortierellomycotina</taxon>
        <taxon>Mortierellomycetes</taxon>
        <taxon>Mortierellales</taxon>
        <taxon>Mortierellaceae</taxon>
        <taxon>Linnemannia</taxon>
    </lineage>
</organism>
<dbReference type="AlphaFoldDB" id="A0A197J9W6"/>
<reference evidence="7 8" key="1">
    <citation type="submission" date="2016-05" db="EMBL/GenBank/DDBJ databases">
        <title>Genome sequencing reveals origins of a unique bacterial endosymbiosis in the earliest lineages of terrestrial Fungi.</title>
        <authorList>
            <consortium name="DOE Joint Genome Institute"/>
            <person name="Uehling J."/>
            <person name="Gryganskyi A."/>
            <person name="Hameed K."/>
            <person name="Tschaplinski T."/>
            <person name="Misztal P."/>
            <person name="Wu S."/>
            <person name="Desiro A."/>
            <person name="Vande Pol N."/>
            <person name="Du Z.-Y."/>
            <person name="Zienkiewicz A."/>
            <person name="Zienkiewicz K."/>
            <person name="Morin E."/>
            <person name="Tisserant E."/>
            <person name="Splivallo R."/>
            <person name="Hainaut M."/>
            <person name="Henrissat B."/>
            <person name="Ohm R."/>
            <person name="Kuo A."/>
            <person name="Yan J."/>
            <person name="Lipzen A."/>
            <person name="Nolan M."/>
            <person name="Labutti K."/>
            <person name="Barry K."/>
            <person name="Goldstein A."/>
            <person name="Labbe J."/>
            <person name="Schadt C."/>
            <person name="Tuskan G."/>
            <person name="Grigoriev I."/>
            <person name="Martin F."/>
            <person name="Vilgalys R."/>
            <person name="Bonito G."/>
        </authorList>
    </citation>
    <scope>NUCLEOTIDE SEQUENCE [LARGE SCALE GENOMIC DNA]</scope>
    <source>
        <strain evidence="7 8">AG-77</strain>
    </source>
</reference>
<name>A0A197J9W6_9FUNG</name>
<evidence type="ECO:0000256" key="3">
    <source>
        <dbReference type="ARBA" id="ARBA00022960"/>
    </source>
</evidence>
<keyword evidence="8" id="KW-1185">Reference proteome</keyword>
<proteinExistence type="predicted"/>
<sequence length="188" mass="21035">MRLAIPLYTIGISLLIAVAIFGLVRKGAQRWINIGIVIQPSEIMKIAMPLMLAWYYQRRESALRWYDHIAAFALLAIPVGLIAKQPDLGTAVLVFAAGFFVIYLAGLSFKLILPILLAVTIAAGSLIAFEHKICQPQTQWPLLHDYQKHRICTLLDPTTDPLGKGFHTIQAKNLAWLAVSRCFYCIYV</sequence>
<protein>
    <submittedName>
        <fullName evidence="7">Cell cycle protein</fullName>
    </submittedName>
</protein>
<evidence type="ECO:0000256" key="2">
    <source>
        <dbReference type="ARBA" id="ARBA00022692"/>
    </source>
</evidence>
<feature type="transmembrane region" description="Helical" evidence="6">
    <location>
        <begin position="62"/>
        <end position="81"/>
    </location>
</feature>
<dbReference type="GO" id="GO:0032153">
    <property type="term" value="C:cell division site"/>
    <property type="evidence" value="ECO:0007669"/>
    <property type="project" value="TreeGrafter"/>
</dbReference>
<dbReference type="Pfam" id="PF01098">
    <property type="entry name" value="FTSW_RODA_SPOVE"/>
    <property type="match status" value="1"/>
</dbReference>
<evidence type="ECO:0000256" key="4">
    <source>
        <dbReference type="ARBA" id="ARBA00022989"/>
    </source>
</evidence>
<keyword evidence="2 6" id="KW-0812">Transmembrane</keyword>
<feature type="transmembrane region" description="Helical" evidence="6">
    <location>
        <begin position="111"/>
        <end position="129"/>
    </location>
</feature>
<dbReference type="OrthoDB" id="6419195at2759"/>
<evidence type="ECO:0000256" key="6">
    <source>
        <dbReference type="SAM" id="Phobius"/>
    </source>
</evidence>
<dbReference type="GO" id="GO:0008360">
    <property type="term" value="P:regulation of cell shape"/>
    <property type="evidence" value="ECO:0007669"/>
    <property type="project" value="UniProtKB-KW"/>
</dbReference>
<evidence type="ECO:0000256" key="1">
    <source>
        <dbReference type="ARBA" id="ARBA00004141"/>
    </source>
</evidence>
<evidence type="ECO:0000313" key="7">
    <source>
        <dbReference type="EMBL" id="OAQ21935.1"/>
    </source>
</evidence>
<feature type="transmembrane region" description="Helical" evidence="6">
    <location>
        <begin position="31"/>
        <end position="56"/>
    </location>
</feature>
<comment type="subcellular location">
    <subcellularLocation>
        <location evidence="1">Membrane</location>
        <topology evidence="1">Multi-pass membrane protein</topology>
    </subcellularLocation>
</comment>
<dbReference type="GO" id="GO:0051301">
    <property type="term" value="P:cell division"/>
    <property type="evidence" value="ECO:0007669"/>
    <property type="project" value="InterPro"/>
</dbReference>
<dbReference type="PANTHER" id="PTHR30474">
    <property type="entry name" value="CELL CYCLE PROTEIN"/>
    <property type="match status" value="1"/>
</dbReference>
<accession>A0A197J9W6</accession>
<keyword evidence="3" id="KW-0133">Cell shape</keyword>
<dbReference type="GO" id="GO:0005886">
    <property type="term" value="C:plasma membrane"/>
    <property type="evidence" value="ECO:0007669"/>
    <property type="project" value="TreeGrafter"/>
</dbReference>
<dbReference type="InterPro" id="IPR001182">
    <property type="entry name" value="FtsW/RodA"/>
</dbReference>
<dbReference type="GO" id="GO:0015648">
    <property type="term" value="F:lipid-linked peptidoglycan transporter activity"/>
    <property type="evidence" value="ECO:0007669"/>
    <property type="project" value="TreeGrafter"/>
</dbReference>
<feature type="transmembrane region" description="Helical" evidence="6">
    <location>
        <begin position="6"/>
        <end position="24"/>
    </location>
</feature>
<evidence type="ECO:0000313" key="8">
    <source>
        <dbReference type="Proteomes" id="UP000078512"/>
    </source>
</evidence>
<keyword evidence="4 6" id="KW-1133">Transmembrane helix</keyword>
<dbReference type="Proteomes" id="UP000078512">
    <property type="component" value="Unassembled WGS sequence"/>
</dbReference>
<dbReference type="PANTHER" id="PTHR30474:SF1">
    <property type="entry name" value="PEPTIDOGLYCAN GLYCOSYLTRANSFERASE MRDB"/>
    <property type="match status" value="1"/>
</dbReference>
<dbReference type="EMBL" id="KV442415">
    <property type="protein sequence ID" value="OAQ21935.1"/>
    <property type="molecule type" value="Genomic_DNA"/>
</dbReference>
<feature type="transmembrane region" description="Helical" evidence="6">
    <location>
        <begin position="88"/>
        <end position="105"/>
    </location>
</feature>
<keyword evidence="5 6" id="KW-0472">Membrane</keyword>